<dbReference type="Gene3D" id="1.10.340.70">
    <property type="match status" value="1"/>
</dbReference>
<dbReference type="InterPro" id="IPR041588">
    <property type="entry name" value="Integrase_H2C2"/>
</dbReference>
<dbReference type="AlphaFoldDB" id="A0A9P8VXJ0"/>
<feature type="domain" description="Integrase zinc-binding" evidence="1">
    <location>
        <begin position="19"/>
        <end position="65"/>
    </location>
</feature>
<protein>
    <recommendedName>
        <fullName evidence="1">Integrase zinc-binding domain-containing protein</fullName>
    </recommendedName>
</protein>
<accession>A0A9P8VXJ0</accession>
<evidence type="ECO:0000313" key="3">
    <source>
        <dbReference type="Proteomes" id="UP000777438"/>
    </source>
</evidence>
<reference evidence="2 3" key="1">
    <citation type="journal article" date="2021" name="Nat. Commun.">
        <title>Genetic determinants of endophytism in the Arabidopsis root mycobiome.</title>
        <authorList>
            <person name="Mesny F."/>
            <person name="Miyauchi S."/>
            <person name="Thiergart T."/>
            <person name="Pickel B."/>
            <person name="Atanasova L."/>
            <person name="Karlsson M."/>
            <person name="Huettel B."/>
            <person name="Barry K.W."/>
            <person name="Haridas S."/>
            <person name="Chen C."/>
            <person name="Bauer D."/>
            <person name="Andreopoulos W."/>
            <person name="Pangilinan J."/>
            <person name="LaButti K."/>
            <person name="Riley R."/>
            <person name="Lipzen A."/>
            <person name="Clum A."/>
            <person name="Drula E."/>
            <person name="Henrissat B."/>
            <person name="Kohler A."/>
            <person name="Grigoriev I.V."/>
            <person name="Martin F.M."/>
            <person name="Hacquard S."/>
        </authorList>
    </citation>
    <scope>NUCLEOTIDE SEQUENCE [LARGE SCALE GENOMIC DNA]</scope>
    <source>
        <strain evidence="2 3">MPI-CAGE-CH-0241</strain>
    </source>
</reference>
<dbReference type="Proteomes" id="UP000777438">
    <property type="component" value="Unassembled WGS sequence"/>
</dbReference>
<evidence type="ECO:0000313" key="2">
    <source>
        <dbReference type="EMBL" id="KAH6883494.1"/>
    </source>
</evidence>
<dbReference type="OrthoDB" id="5027908at2759"/>
<proteinExistence type="predicted"/>
<evidence type="ECO:0000259" key="1">
    <source>
        <dbReference type="Pfam" id="PF17921"/>
    </source>
</evidence>
<comment type="caution">
    <text evidence="2">The sequence shown here is derived from an EMBL/GenBank/DDBJ whole genome shotgun (WGS) entry which is preliminary data.</text>
</comment>
<keyword evidence="3" id="KW-1185">Reference proteome</keyword>
<organism evidence="2 3">
    <name type="scientific">Thelonectria olida</name>
    <dbReference type="NCBI Taxonomy" id="1576542"/>
    <lineage>
        <taxon>Eukaryota</taxon>
        <taxon>Fungi</taxon>
        <taxon>Dikarya</taxon>
        <taxon>Ascomycota</taxon>
        <taxon>Pezizomycotina</taxon>
        <taxon>Sordariomycetes</taxon>
        <taxon>Hypocreomycetidae</taxon>
        <taxon>Hypocreales</taxon>
        <taxon>Nectriaceae</taxon>
        <taxon>Thelonectria</taxon>
    </lineage>
</organism>
<dbReference type="Pfam" id="PF17921">
    <property type="entry name" value="Integrase_H2C2"/>
    <property type="match status" value="1"/>
</dbReference>
<dbReference type="EMBL" id="JAGPYM010000023">
    <property type="protein sequence ID" value="KAH6883494.1"/>
    <property type="molecule type" value="Genomic_DNA"/>
</dbReference>
<sequence>MRGKWELDDPVLVGKEFVQKELIKSCHVDSGYRGRDVVVAIVKRRYHWLTIWTNVVKNILSCPVC</sequence>
<name>A0A9P8VXJ0_9HYPO</name>
<gene>
    <name evidence="2" type="ORF">B0T10DRAFT_411121</name>
</gene>